<evidence type="ECO:0000313" key="1">
    <source>
        <dbReference type="EMBL" id="SVB76305.1"/>
    </source>
</evidence>
<gene>
    <name evidence="1" type="ORF">METZ01_LOCUS229159</name>
</gene>
<dbReference type="EMBL" id="UINC01056364">
    <property type="protein sequence ID" value="SVB76305.1"/>
    <property type="molecule type" value="Genomic_DNA"/>
</dbReference>
<name>A0A382GNE6_9ZZZZ</name>
<dbReference type="AlphaFoldDB" id="A0A382GNE6"/>
<evidence type="ECO:0008006" key="2">
    <source>
        <dbReference type="Google" id="ProtNLM"/>
    </source>
</evidence>
<sequence length="302" mass="35079">MTYKNFTRYVFSAVLATSIIFTPVAKAEPLLTEKSKSIRLGEYSNFTLEGNIRRFVGETLYIDVSFLWFDNAAIARVGLYEKNGVLYSILEAETKGFIGFFTNYRKHYYKATFDLVNEENRLRTKTFERKVIIGDVEDVTSHSFDYKSRTHKWEKFIDGKMVEDGNRIIPLDTNFDDILAIFYNFRNSIYGKIQKGAKYTIHTIPKKDAEKIDVHIIDQNKQGEFMLSGNRTNDNEYLIQANIPKEIFNTETGELLFWASDHLIPLETKIMDYVLFGDLHAKLNRRLYNSTKSDTALPLSIE</sequence>
<proteinExistence type="predicted"/>
<reference evidence="1" key="1">
    <citation type="submission" date="2018-05" db="EMBL/GenBank/DDBJ databases">
        <authorList>
            <person name="Lanie J.A."/>
            <person name="Ng W.-L."/>
            <person name="Kazmierczak K.M."/>
            <person name="Andrzejewski T.M."/>
            <person name="Davidsen T.M."/>
            <person name="Wayne K.J."/>
            <person name="Tettelin H."/>
            <person name="Glass J.I."/>
            <person name="Rusch D."/>
            <person name="Podicherti R."/>
            <person name="Tsui H.-C.T."/>
            <person name="Winkler M.E."/>
        </authorList>
    </citation>
    <scope>NUCLEOTIDE SEQUENCE</scope>
</reference>
<organism evidence="1">
    <name type="scientific">marine metagenome</name>
    <dbReference type="NCBI Taxonomy" id="408172"/>
    <lineage>
        <taxon>unclassified sequences</taxon>
        <taxon>metagenomes</taxon>
        <taxon>ecological metagenomes</taxon>
    </lineage>
</organism>
<protein>
    <recommendedName>
        <fullName evidence="2">DUF3108 domain-containing protein</fullName>
    </recommendedName>
</protein>
<accession>A0A382GNE6</accession>